<evidence type="ECO:0000256" key="1">
    <source>
        <dbReference type="SAM" id="MobiDB-lite"/>
    </source>
</evidence>
<keyword evidence="2" id="KW-0472">Membrane</keyword>
<dbReference type="OrthoDB" id="423313at2759"/>
<comment type="caution">
    <text evidence="4">The sequence shown here is derived from an EMBL/GenBank/DDBJ whole genome shotgun (WGS) entry which is preliminary data.</text>
</comment>
<dbReference type="GO" id="GO:0015038">
    <property type="term" value="F:glutathione disulfide oxidoreductase activity"/>
    <property type="evidence" value="ECO:0007669"/>
    <property type="project" value="TreeGrafter"/>
</dbReference>
<dbReference type="PANTHER" id="PTHR45694:SF5">
    <property type="entry name" value="GLUTAREDOXIN 2"/>
    <property type="match status" value="1"/>
</dbReference>
<proteinExistence type="predicted"/>
<dbReference type="AlphaFoldDB" id="A0A7D8UXB6"/>
<dbReference type="GO" id="GO:0034599">
    <property type="term" value="P:cellular response to oxidative stress"/>
    <property type="evidence" value="ECO:0007669"/>
    <property type="project" value="TreeGrafter"/>
</dbReference>
<keyword evidence="2" id="KW-1133">Transmembrane helix</keyword>
<dbReference type="EMBL" id="QGMG01000837">
    <property type="protein sequence ID" value="TVY51363.1"/>
    <property type="molecule type" value="Genomic_DNA"/>
</dbReference>
<dbReference type="CDD" id="cd03419">
    <property type="entry name" value="GRX_GRXh_1_2_like"/>
    <property type="match status" value="1"/>
</dbReference>
<gene>
    <name evidence="4" type="primary">GRX6</name>
    <name evidence="4" type="ORF">LCER1_G005881</name>
</gene>
<dbReference type="InterPro" id="IPR036249">
    <property type="entry name" value="Thioredoxin-like_sf"/>
</dbReference>
<dbReference type="SUPFAM" id="SSF52833">
    <property type="entry name" value="Thioredoxin-like"/>
    <property type="match status" value="1"/>
</dbReference>
<dbReference type="PRINTS" id="PR00160">
    <property type="entry name" value="GLUTAREDOXIN"/>
</dbReference>
<evidence type="ECO:0000313" key="4">
    <source>
        <dbReference type="EMBL" id="TVY51363.1"/>
    </source>
</evidence>
<dbReference type="InterPro" id="IPR014025">
    <property type="entry name" value="Glutaredoxin_subgr"/>
</dbReference>
<dbReference type="GO" id="GO:0005801">
    <property type="term" value="C:cis-Golgi network"/>
    <property type="evidence" value="ECO:0007669"/>
    <property type="project" value="TreeGrafter"/>
</dbReference>
<accession>A0A7D8UXB6</accession>
<dbReference type="PANTHER" id="PTHR45694">
    <property type="entry name" value="GLUTAREDOXIN 2"/>
    <property type="match status" value="1"/>
</dbReference>
<name>A0A7D8UXB6_9HELO</name>
<evidence type="ECO:0000256" key="2">
    <source>
        <dbReference type="SAM" id="Phobius"/>
    </source>
</evidence>
<feature type="region of interest" description="Disordered" evidence="1">
    <location>
        <begin position="100"/>
        <end position="145"/>
    </location>
</feature>
<reference evidence="4 5" key="1">
    <citation type="submission" date="2018-05" db="EMBL/GenBank/DDBJ databases">
        <title>Whole genome sequencing for identification of molecular markers to develop diagnostic detection tools for the regulated plant pathogen Lachnellula willkommii.</title>
        <authorList>
            <person name="Giroux E."/>
            <person name="Bilodeau G."/>
        </authorList>
    </citation>
    <scope>NUCLEOTIDE SEQUENCE [LARGE SCALE GENOMIC DNA]</scope>
    <source>
        <strain evidence="4 5">CBS 625.97</strain>
    </source>
</reference>
<dbReference type="GO" id="GO:0000324">
    <property type="term" value="C:fungal-type vacuole"/>
    <property type="evidence" value="ECO:0007669"/>
    <property type="project" value="TreeGrafter"/>
</dbReference>
<protein>
    <submittedName>
        <fullName evidence="4">Monothiol glutaredoxin-6</fullName>
    </submittedName>
</protein>
<sequence>MTDNFNAAIYTTPFLKRSTNMPSMRRIKVFGLLVILFVVTVLFYTASIRQNNPQDSRTASDFYDRTVNALNNKKPAGGTSGDEQVAAAMAKSLKEAAQVAKDNANAKAPKPDPPSSILGVGSAAEGAREEKSVAGRKKFTTGEAQEPIKDKVETKEEHDVEVELNIILKKSPIIIFSKSYCPHSKRAKDILLEKYIINPAPFVVELDKHELGPGLQAKLAELAGRSTVPNVLINAVSIGGGDDVADLDAKHTLISKVKDLGGGKMVEVRERPAAKEADNSELKSKPKSEPKPHGLR</sequence>
<evidence type="ECO:0000313" key="5">
    <source>
        <dbReference type="Proteomes" id="UP000481288"/>
    </source>
</evidence>
<keyword evidence="2" id="KW-0812">Transmembrane</keyword>
<evidence type="ECO:0000259" key="3">
    <source>
        <dbReference type="Pfam" id="PF00462"/>
    </source>
</evidence>
<dbReference type="GO" id="GO:0005796">
    <property type="term" value="C:Golgi lumen"/>
    <property type="evidence" value="ECO:0007669"/>
    <property type="project" value="TreeGrafter"/>
</dbReference>
<dbReference type="Pfam" id="PF00462">
    <property type="entry name" value="Glutaredoxin"/>
    <property type="match status" value="1"/>
</dbReference>
<feature type="domain" description="Glutaredoxin" evidence="3">
    <location>
        <begin position="173"/>
        <end position="235"/>
    </location>
</feature>
<organism evidence="4 5">
    <name type="scientific">Lachnellula cervina</name>
    <dbReference type="NCBI Taxonomy" id="1316786"/>
    <lineage>
        <taxon>Eukaryota</taxon>
        <taxon>Fungi</taxon>
        <taxon>Dikarya</taxon>
        <taxon>Ascomycota</taxon>
        <taxon>Pezizomycotina</taxon>
        <taxon>Leotiomycetes</taxon>
        <taxon>Helotiales</taxon>
        <taxon>Lachnaceae</taxon>
        <taxon>Lachnellula</taxon>
    </lineage>
</organism>
<dbReference type="InterPro" id="IPR002109">
    <property type="entry name" value="Glutaredoxin"/>
</dbReference>
<feature type="transmembrane region" description="Helical" evidence="2">
    <location>
        <begin position="27"/>
        <end position="46"/>
    </location>
</feature>
<dbReference type="Gene3D" id="3.40.30.10">
    <property type="entry name" value="Glutaredoxin"/>
    <property type="match status" value="1"/>
</dbReference>
<keyword evidence="5" id="KW-1185">Reference proteome</keyword>
<dbReference type="PROSITE" id="PS51354">
    <property type="entry name" value="GLUTAREDOXIN_2"/>
    <property type="match status" value="1"/>
</dbReference>
<feature type="region of interest" description="Disordered" evidence="1">
    <location>
        <begin position="265"/>
        <end position="296"/>
    </location>
</feature>
<dbReference type="Proteomes" id="UP000481288">
    <property type="component" value="Unassembled WGS sequence"/>
</dbReference>